<protein>
    <recommendedName>
        <fullName evidence="4">DUF4440 domain-containing protein</fullName>
    </recommendedName>
</protein>
<keyword evidence="1" id="KW-0732">Signal</keyword>
<sequence length="145" mass="16381">MRVKGLIRFGAMILLLLAVAGCEEKARQSQEPEQVLSSLEARAAERWDALIRGDFNAAYLYASPAYRALYTPQQFSSRFGRQVLWERVDVGPIEPLSEDAARVGITIHFSYHQVESGQTLEASTFVRESWILADGDWWYVPGDRG</sequence>
<evidence type="ECO:0008006" key="4">
    <source>
        <dbReference type="Google" id="ProtNLM"/>
    </source>
</evidence>
<dbReference type="EMBL" id="RBXL01000001">
    <property type="protein sequence ID" value="RKT44443.1"/>
    <property type="molecule type" value="Genomic_DNA"/>
</dbReference>
<organism evidence="2 3">
    <name type="scientific">Thiocapsa rosea</name>
    <dbReference type="NCBI Taxonomy" id="69360"/>
    <lineage>
        <taxon>Bacteria</taxon>
        <taxon>Pseudomonadati</taxon>
        <taxon>Pseudomonadota</taxon>
        <taxon>Gammaproteobacteria</taxon>
        <taxon>Chromatiales</taxon>
        <taxon>Chromatiaceae</taxon>
        <taxon>Thiocapsa</taxon>
    </lineage>
</organism>
<evidence type="ECO:0000313" key="2">
    <source>
        <dbReference type="EMBL" id="RKT44443.1"/>
    </source>
</evidence>
<feature type="signal peptide" evidence="1">
    <location>
        <begin position="1"/>
        <end position="20"/>
    </location>
</feature>
<feature type="chain" id="PRO_5019835969" description="DUF4440 domain-containing protein" evidence="1">
    <location>
        <begin position="21"/>
        <end position="145"/>
    </location>
</feature>
<gene>
    <name evidence="2" type="ORF">BDD21_1825</name>
</gene>
<evidence type="ECO:0000313" key="3">
    <source>
        <dbReference type="Proteomes" id="UP000274556"/>
    </source>
</evidence>
<dbReference type="PROSITE" id="PS51257">
    <property type="entry name" value="PROKAR_LIPOPROTEIN"/>
    <property type="match status" value="1"/>
</dbReference>
<name>A0A495V746_9GAMM</name>
<comment type="caution">
    <text evidence="2">The sequence shown here is derived from an EMBL/GenBank/DDBJ whole genome shotgun (WGS) entry which is preliminary data.</text>
</comment>
<dbReference type="AlphaFoldDB" id="A0A495V746"/>
<dbReference type="Proteomes" id="UP000274556">
    <property type="component" value="Unassembled WGS sequence"/>
</dbReference>
<evidence type="ECO:0000256" key="1">
    <source>
        <dbReference type="SAM" id="SignalP"/>
    </source>
</evidence>
<accession>A0A495V746</accession>
<keyword evidence="3" id="KW-1185">Reference proteome</keyword>
<reference evidence="2 3" key="1">
    <citation type="submission" date="2018-10" db="EMBL/GenBank/DDBJ databases">
        <title>Genomic Encyclopedia of Archaeal and Bacterial Type Strains, Phase II (KMG-II): from individual species to whole genera.</title>
        <authorList>
            <person name="Goeker M."/>
        </authorList>
    </citation>
    <scope>NUCLEOTIDE SEQUENCE [LARGE SCALE GENOMIC DNA]</scope>
    <source>
        <strain evidence="2 3">DSM 235</strain>
    </source>
</reference>
<proteinExistence type="predicted"/>